<dbReference type="Gene3D" id="2.30.30.140">
    <property type="match status" value="1"/>
</dbReference>
<reference evidence="16" key="1">
    <citation type="submission" date="2021-05" db="EMBL/GenBank/DDBJ databases">
        <title>The genome of the haptophyte Pavlova lutheri (Diacronema luteri, Pavlovales) - a model for lipid biosynthesis in eukaryotic algae.</title>
        <authorList>
            <person name="Hulatt C.J."/>
            <person name="Posewitz M.C."/>
        </authorList>
    </citation>
    <scope>NUCLEOTIDE SEQUENCE</scope>
    <source>
        <strain evidence="16">NIVA-4/92</strain>
    </source>
</reference>
<dbReference type="Pfam" id="PF00520">
    <property type="entry name" value="Ion_trans"/>
    <property type="match status" value="1"/>
</dbReference>
<evidence type="ECO:0000256" key="4">
    <source>
        <dbReference type="ARBA" id="ARBA00022568"/>
    </source>
</evidence>
<feature type="transmembrane region" description="Helical" evidence="14">
    <location>
        <begin position="869"/>
        <end position="886"/>
    </location>
</feature>
<evidence type="ECO:0000256" key="10">
    <source>
        <dbReference type="ARBA" id="ARBA00023136"/>
    </source>
</evidence>
<dbReference type="OrthoDB" id="76557at2759"/>
<organism evidence="16 17">
    <name type="scientific">Diacronema lutheri</name>
    <name type="common">Unicellular marine alga</name>
    <name type="synonym">Monochrysis lutheri</name>
    <dbReference type="NCBI Taxonomy" id="2081491"/>
    <lineage>
        <taxon>Eukaryota</taxon>
        <taxon>Haptista</taxon>
        <taxon>Haptophyta</taxon>
        <taxon>Pavlovophyceae</taxon>
        <taxon>Pavlovales</taxon>
        <taxon>Pavlovaceae</taxon>
        <taxon>Diacronema</taxon>
    </lineage>
</organism>
<dbReference type="InterPro" id="IPR002110">
    <property type="entry name" value="Ankyrin_rpt"/>
</dbReference>
<dbReference type="PANTHER" id="PTHR10582">
    <property type="entry name" value="TRANSIENT RECEPTOR POTENTIAL ION CHANNEL PROTEIN"/>
    <property type="match status" value="1"/>
</dbReference>
<comment type="caution">
    <text evidence="16">The sequence shown here is derived from an EMBL/GenBank/DDBJ whole genome shotgun (WGS) entry which is preliminary data.</text>
</comment>
<proteinExistence type="predicted"/>
<keyword evidence="2" id="KW-0813">Transport</keyword>
<dbReference type="PROSITE" id="PS50297">
    <property type="entry name" value="ANK_REP_REGION"/>
    <property type="match status" value="1"/>
</dbReference>
<keyword evidence="9" id="KW-0406">Ion transport</keyword>
<dbReference type="Gene3D" id="1.25.40.20">
    <property type="entry name" value="Ankyrin repeat-containing domain"/>
    <property type="match status" value="1"/>
</dbReference>
<evidence type="ECO:0000256" key="5">
    <source>
        <dbReference type="ARBA" id="ARBA00022692"/>
    </source>
</evidence>
<keyword evidence="6" id="KW-0677">Repeat</keyword>
<feature type="domain" description="Ion transport" evidence="15">
    <location>
        <begin position="874"/>
        <end position="1102"/>
    </location>
</feature>
<dbReference type="GO" id="GO:0098703">
    <property type="term" value="P:calcium ion import across plasma membrane"/>
    <property type="evidence" value="ECO:0007669"/>
    <property type="project" value="TreeGrafter"/>
</dbReference>
<keyword evidence="8 14" id="KW-1133">Transmembrane helix</keyword>
<dbReference type="GO" id="GO:0005216">
    <property type="term" value="F:monoatomic ion channel activity"/>
    <property type="evidence" value="ECO:0007669"/>
    <property type="project" value="InterPro"/>
</dbReference>
<keyword evidence="3" id="KW-1003">Cell membrane</keyword>
<keyword evidence="4" id="KW-0109">Calcium transport</keyword>
<keyword evidence="17" id="KW-1185">Reference proteome</keyword>
<feature type="repeat" description="ANK" evidence="12">
    <location>
        <begin position="678"/>
        <end position="704"/>
    </location>
</feature>
<keyword evidence="12" id="KW-0040">ANK repeat</keyword>
<evidence type="ECO:0000256" key="12">
    <source>
        <dbReference type="PROSITE-ProRule" id="PRU00023"/>
    </source>
</evidence>
<evidence type="ECO:0000256" key="13">
    <source>
        <dbReference type="SAM" id="MobiDB-lite"/>
    </source>
</evidence>
<dbReference type="InterPro" id="IPR036770">
    <property type="entry name" value="Ankyrin_rpt-contain_sf"/>
</dbReference>
<feature type="transmembrane region" description="Helical" evidence="14">
    <location>
        <begin position="997"/>
        <end position="1018"/>
    </location>
</feature>
<keyword evidence="10 14" id="KW-0472">Membrane</keyword>
<evidence type="ECO:0000256" key="1">
    <source>
        <dbReference type="ARBA" id="ARBA00004651"/>
    </source>
</evidence>
<evidence type="ECO:0000259" key="15">
    <source>
        <dbReference type="Pfam" id="PF00520"/>
    </source>
</evidence>
<evidence type="ECO:0000313" key="16">
    <source>
        <dbReference type="EMBL" id="KAG8456897.1"/>
    </source>
</evidence>
<feature type="transmembrane region" description="Helical" evidence="14">
    <location>
        <begin position="907"/>
        <end position="928"/>
    </location>
</feature>
<evidence type="ECO:0000313" key="17">
    <source>
        <dbReference type="Proteomes" id="UP000751190"/>
    </source>
</evidence>
<evidence type="ECO:0000256" key="7">
    <source>
        <dbReference type="ARBA" id="ARBA00022837"/>
    </source>
</evidence>
<accession>A0A8J5X6F5</accession>
<dbReference type="InterPro" id="IPR005821">
    <property type="entry name" value="Ion_trans_dom"/>
</dbReference>
<dbReference type="PROSITE" id="PS50088">
    <property type="entry name" value="ANK_REPEAT"/>
    <property type="match status" value="1"/>
</dbReference>
<dbReference type="Gene3D" id="1.10.287.70">
    <property type="match status" value="1"/>
</dbReference>
<evidence type="ECO:0000256" key="3">
    <source>
        <dbReference type="ARBA" id="ARBA00022475"/>
    </source>
</evidence>
<evidence type="ECO:0000256" key="9">
    <source>
        <dbReference type="ARBA" id="ARBA00023065"/>
    </source>
</evidence>
<dbReference type="Proteomes" id="UP000751190">
    <property type="component" value="Unassembled WGS sequence"/>
</dbReference>
<name>A0A8J5X6F5_DIALT</name>
<dbReference type="AlphaFoldDB" id="A0A8J5X6F5"/>
<dbReference type="GO" id="GO:0005886">
    <property type="term" value="C:plasma membrane"/>
    <property type="evidence" value="ECO:0007669"/>
    <property type="project" value="UniProtKB-SubCell"/>
</dbReference>
<dbReference type="EMBL" id="JAGTXO010000102">
    <property type="protein sequence ID" value="KAG8456897.1"/>
    <property type="molecule type" value="Genomic_DNA"/>
</dbReference>
<dbReference type="SUPFAM" id="SSF48403">
    <property type="entry name" value="Ankyrin repeat"/>
    <property type="match status" value="1"/>
</dbReference>
<feature type="transmembrane region" description="Helical" evidence="14">
    <location>
        <begin position="1071"/>
        <end position="1092"/>
    </location>
</feature>
<keyword evidence="7" id="KW-0106">Calcium</keyword>
<evidence type="ECO:0000256" key="8">
    <source>
        <dbReference type="ARBA" id="ARBA00022989"/>
    </source>
</evidence>
<sequence>MGLYDFFFPIQEGEVVDAEAKGLWLPGKVTHVVRQEGRETLYSVDYDEYQEEDGLVGARIRRRTAFNRVMSALLAYTIGFPPGTRVVADRFGRGAWQTGVINKVLRNGLYDVEYDEGQLEENVAPARIRIAPGGLDLFASLSHLLVATFTARGRLRAMGIEYDEVGENHTVPTRYSVGDKVVLFGRNGVFTVTGFAGSSDATITLIGLARDKVDAADDDSAGRPAQPSTIVAGEEGARKAMKKKKKLSSLANDDLKPMQLYYPQASWRLAEIQNEQVGATVFCRRGGDDNEDGKQERAVIVSKVEVMAEKRVPGTSTLLDPFGRFFSSAVPVFDPMRSTYVVRYVADGATERQVAKNVLSVTADTAPLAEGEPRYAIGETVTYAKKMSADASGDGSTEGSDQWLKITEVIRNQLTYNVIFEDGDREPNLTAADVRVRAVATFAVDERVEVNFKNTGRLALAKVVFVSEPNEFGVTLYDVAYELGGEEEEDVDPTRIFKARQPARLKRKAAVYARRRANGAWYAGSVSEVKAALLYRCAYMYSHIDEVTGARIEQGTMVAVLEDDLDSPLKPMRYTDAEGALYRAINLAMFGRVDGESLRQPPRVLTSEQRSELADLCEQHTEEFWNALDPQIFRDIDRSFLHTVRDAQTDKRRRNYIDVSQIVFDAVASVPVDAFDASGLTPLYLACVYADEQIAWHLVEHGADPLMPCIGLKTPSHLIMDSTFSLENGLVASALMKRRDFRPANDGRRKRVRYNFALLNPSFYDLEPNATPNCFTSAEDIADPRRHLGQGISPLRMIVRDGLSDLVDVPVVSKMLDTMWNRFTFRFQLADALSAYATIGLFLLITTRLFGHAHMQVGHLLGEWDWKEWLLVVMMAAIIVIVLLGTRDELYEFRRLGARRYFGNQWNVLEVISYSLLCVTLGLDLGLLLDYLPKHVTRCVEMSADGPSCFSADVLKLKRRVTALSALLVWIRGLKYLTMWKALGTLVRMVEKMMREVVVFAVVFTFFVAAWSNAFTVIMQDAPLPDGAADDPDAPANRFENFGDSLLVCFRLSLGDFEFDDFTYFKEEETVMLALWLSFLFIGAVLMLNLLIAQLSNVYSIITGNVEAEYLLSRAAVIFNTQDQLVTHEPNGSAGRARIENLNVTMVNVTTEESDYNRKENAATRTNDRDTYEESVMAKLSAMELEIYKQTAYIAADSSKAAHRKAAERVAELTGTEVEEHLPRSKSRGAFNAVFGGSQTPRAGTSRGGTPARTRPS</sequence>
<protein>
    <recommendedName>
        <fullName evidence="15">Ion transport domain-containing protein</fullName>
    </recommendedName>
</protein>
<feature type="region of interest" description="Disordered" evidence="13">
    <location>
        <begin position="1216"/>
        <end position="1257"/>
    </location>
</feature>
<comment type="subcellular location">
    <subcellularLocation>
        <location evidence="1">Cell membrane</location>
        <topology evidence="1">Multi-pass membrane protein</topology>
    </subcellularLocation>
</comment>
<feature type="transmembrane region" description="Helical" evidence="14">
    <location>
        <begin position="829"/>
        <end position="849"/>
    </location>
</feature>
<dbReference type="CDD" id="cd04508">
    <property type="entry name" value="Tudor_SF"/>
    <property type="match status" value="1"/>
</dbReference>
<evidence type="ECO:0000256" key="6">
    <source>
        <dbReference type="ARBA" id="ARBA00022737"/>
    </source>
</evidence>
<evidence type="ECO:0000256" key="11">
    <source>
        <dbReference type="ARBA" id="ARBA00023303"/>
    </source>
</evidence>
<dbReference type="PANTHER" id="PTHR10582:SF2">
    <property type="entry name" value="INACTIVE"/>
    <property type="match status" value="1"/>
</dbReference>
<keyword evidence="5 14" id="KW-0812">Transmembrane</keyword>
<evidence type="ECO:0000256" key="2">
    <source>
        <dbReference type="ARBA" id="ARBA00022448"/>
    </source>
</evidence>
<gene>
    <name evidence="16" type="ORF">KFE25_012687</name>
</gene>
<dbReference type="InterPro" id="IPR024862">
    <property type="entry name" value="TRPV"/>
</dbReference>
<evidence type="ECO:0000256" key="14">
    <source>
        <dbReference type="SAM" id="Phobius"/>
    </source>
</evidence>
<keyword evidence="11" id="KW-0407">Ion channel</keyword>